<comment type="caution">
    <text evidence="1">The sequence shown here is derived from an EMBL/GenBank/DDBJ whole genome shotgun (WGS) entry which is preliminary data.</text>
</comment>
<sequence>MSILSLAVIRQQLRLEETYTDEDALLTLIGAAAEARTATFLNRNLYAAEADIPEGGDETALVVPDDLRLAMLMLVTHFYEHRSTVSDFEQSETPMAYQWIAGPYRFIPQ</sequence>
<dbReference type="EMBL" id="LYRP01000050">
    <property type="protein sequence ID" value="OAT74899.1"/>
    <property type="molecule type" value="Genomic_DNA"/>
</dbReference>
<dbReference type="NCBIfam" id="TIGR01560">
    <property type="entry name" value="put_DNA_pack"/>
    <property type="match status" value="1"/>
</dbReference>
<evidence type="ECO:0000313" key="1">
    <source>
        <dbReference type="EMBL" id="OAT74899.1"/>
    </source>
</evidence>
<dbReference type="Proteomes" id="UP000078225">
    <property type="component" value="Unassembled WGS sequence"/>
</dbReference>
<name>A0A1B7KXN4_9ENTR</name>
<dbReference type="AlphaFoldDB" id="A0A1B7KXN4"/>
<dbReference type="InterPro" id="IPR021146">
    <property type="entry name" value="Phage_gp6-like_head-tail"/>
</dbReference>
<keyword evidence="2" id="KW-1185">Reference proteome</keyword>
<evidence type="ECO:0008006" key="3">
    <source>
        <dbReference type="Google" id="ProtNLM"/>
    </source>
</evidence>
<protein>
    <recommendedName>
        <fullName evidence="3">Phage gp6-like head-tail connector protein</fullName>
    </recommendedName>
</protein>
<dbReference type="InterPro" id="IPR006450">
    <property type="entry name" value="Phage_HK97_gp6-like"/>
</dbReference>
<gene>
    <name evidence="1" type="ORF">A9B99_17070</name>
</gene>
<dbReference type="STRING" id="1691903.A9B99_17070"/>
<proteinExistence type="predicted"/>
<dbReference type="Gene3D" id="1.10.3230.30">
    <property type="entry name" value="Phage gp6-like head-tail connector protein"/>
    <property type="match status" value="1"/>
</dbReference>
<evidence type="ECO:0000313" key="2">
    <source>
        <dbReference type="Proteomes" id="UP000078225"/>
    </source>
</evidence>
<dbReference type="Pfam" id="PF05135">
    <property type="entry name" value="Phage_connect_1"/>
    <property type="match status" value="1"/>
</dbReference>
<accession>A0A1B7KXN4</accession>
<reference evidence="2" key="1">
    <citation type="submission" date="2016-05" db="EMBL/GenBank/DDBJ databases">
        <authorList>
            <person name="Behera P."/>
            <person name="Vaishampayan P."/>
            <person name="Singh N."/>
            <person name="Raina V."/>
            <person name="Suar M."/>
            <person name="Pattnaik A."/>
            <person name="Rastogi G."/>
        </authorList>
    </citation>
    <scope>NUCLEOTIDE SEQUENCE [LARGE SCALE GENOMIC DNA]</scope>
    <source>
        <strain evidence="2">MP23</strain>
    </source>
</reference>
<dbReference type="OrthoDB" id="8452319at2"/>
<dbReference type="RefSeq" id="WP_064601277.1">
    <property type="nucleotide sequence ID" value="NZ_LYRP01000050.1"/>
</dbReference>
<dbReference type="CDD" id="cd08054">
    <property type="entry name" value="gp6"/>
    <property type="match status" value="1"/>
</dbReference>
<organism evidence="1 2">
    <name type="scientific">Mangrovibacter phragmitis</name>
    <dbReference type="NCBI Taxonomy" id="1691903"/>
    <lineage>
        <taxon>Bacteria</taxon>
        <taxon>Pseudomonadati</taxon>
        <taxon>Pseudomonadota</taxon>
        <taxon>Gammaproteobacteria</taxon>
        <taxon>Enterobacterales</taxon>
        <taxon>Enterobacteriaceae</taxon>
        <taxon>Mangrovibacter</taxon>
    </lineage>
</organism>